<comment type="subcellular location">
    <subcellularLocation>
        <location evidence="2">Membrane</location>
    </subcellularLocation>
</comment>
<dbReference type="RefSeq" id="WP_271714572.1">
    <property type="nucleotide sequence ID" value="NZ_AP024169.1"/>
</dbReference>
<dbReference type="GO" id="GO:0000155">
    <property type="term" value="F:phosphorelay sensor kinase activity"/>
    <property type="evidence" value="ECO:0007669"/>
    <property type="project" value="InterPro"/>
</dbReference>
<keyword evidence="5" id="KW-0808">Transferase</keyword>
<dbReference type="EMBL" id="AP024169">
    <property type="protein sequence ID" value="BCN29288.1"/>
    <property type="molecule type" value="Genomic_DNA"/>
</dbReference>
<dbReference type="KEGG" id="ahb:bsdtb5_05830"/>
<evidence type="ECO:0000313" key="9">
    <source>
        <dbReference type="EMBL" id="BCN29288.1"/>
    </source>
</evidence>
<dbReference type="Pfam" id="PF02518">
    <property type="entry name" value="HATPase_c"/>
    <property type="match status" value="1"/>
</dbReference>
<evidence type="ECO:0000256" key="4">
    <source>
        <dbReference type="ARBA" id="ARBA00022553"/>
    </source>
</evidence>
<comment type="catalytic activity">
    <reaction evidence="1">
        <text>ATP + protein L-histidine = ADP + protein N-phospho-L-histidine.</text>
        <dbReference type="EC" id="2.7.13.3"/>
    </reaction>
</comment>
<keyword evidence="10" id="KW-1185">Reference proteome</keyword>
<dbReference type="Proteomes" id="UP000595897">
    <property type="component" value="Chromosome"/>
</dbReference>
<evidence type="ECO:0000256" key="2">
    <source>
        <dbReference type="ARBA" id="ARBA00004370"/>
    </source>
</evidence>
<evidence type="ECO:0000256" key="6">
    <source>
        <dbReference type="ARBA" id="ARBA00022777"/>
    </source>
</evidence>
<dbReference type="AlphaFoldDB" id="A0A7R7ICS2"/>
<dbReference type="InterPro" id="IPR004358">
    <property type="entry name" value="Sig_transdc_His_kin-like_C"/>
</dbReference>
<proteinExistence type="predicted"/>
<reference evidence="9 10" key="1">
    <citation type="submission" date="2020-11" db="EMBL/GenBank/DDBJ databases">
        <title>Draft genome sequencing of a Lachnospiraceae strain isolated from anoxic soil subjected to BSD treatment.</title>
        <authorList>
            <person name="Uek A."/>
            <person name="Tonouchi A."/>
        </authorList>
    </citation>
    <scope>NUCLEOTIDE SEQUENCE [LARGE SCALE GENOMIC DNA]</scope>
    <source>
        <strain evidence="9 10">TB5</strain>
    </source>
</reference>
<dbReference type="CDD" id="cd00075">
    <property type="entry name" value="HATPase"/>
    <property type="match status" value="1"/>
</dbReference>
<dbReference type="SMART" id="SM00387">
    <property type="entry name" value="HATPase_c"/>
    <property type="match status" value="1"/>
</dbReference>
<evidence type="ECO:0000256" key="1">
    <source>
        <dbReference type="ARBA" id="ARBA00000085"/>
    </source>
</evidence>
<dbReference type="CDD" id="cd00082">
    <property type="entry name" value="HisKA"/>
    <property type="match status" value="1"/>
</dbReference>
<accession>A0A7R7ICS2</accession>
<dbReference type="Gene3D" id="3.30.565.10">
    <property type="entry name" value="Histidine kinase-like ATPase, C-terminal domain"/>
    <property type="match status" value="1"/>
</dbReference>
<keyword evidence="4" id="KW-0597">Phosphoprotein</keyword>
<keyword evidence="6 9" id="KW-0418">Kinase</keyword>
<dbReference type="InterPro" id="IPR005467">
    <property type="entry name" value="His_kinase_dom"/>
</dbReference>
<dbReference type="InterPro" id="IPR003661">
    <property type="entry name" value="HisK_dim/P_dom"/>
</dbReference>
<keyword evidence="7" id="KW-0902">Two-component regulatory system</keyword>
<gene>
    <name evidence="9" type="ORF">bsdtb5_05830</name>
</gene>
<dbReference type="PROSITE" id="PS50109">
    <property type="entry name" value="HIS_KIN"/>
    <property type="match status" value="1"/>
</dbReference>
<dbReference type="GO" id="GO:0004721">
    <property type="term" value="F:phosphoprotein phosphatase activity"/>
    <property type="evidence" value="ECO:0007669"/>
    <property type="project" value="TreeGrafter"/>
</dbReference>
<name>A0A7R7ICS2_9FIRM</name>
<dbReference type="PANTHER" id="PTHR45453:SF1">
    <property type="entry name" value="PHOSPHATE REGULON SENSOR PROTEIN PHOR"/>
    <property type="match status" value="1"/>
</dbReference>
<dbReference type="Pfam" id="PF00512">
    <property type="entry name" value="HisKA"/>
    <property type="match status" value="1"/>
</dbReference>
<evidence type="ECO:0000256" key="7">
    <source>
        <dbReference type="ARBA" id="ARBA00023012"/>
    </source>
</evidence>
<dbReference type="SUPFAM" id="SSF55874">
    <property type="entry name" value="ATPase domain of HSP90 chaperone/DNA topoisomerase II/histidine kinase"/>
    <property type="match status" value="1"/>
</dbReference>
<dbReference type="InterPro" id="IPR003594">
    <property type="entry name" value="HATPase_dom"/>
</dbReference>
<dbReference type="PRINTS" id="PR00344">
    <property type="entry name" value="BCTRLSENSOR"/>
</dbReference>
<feature type="domain" description="Histidine kinase" evidence="8">
    <location>
        <begin position="93"/>
        <end position="304"/>
    </location>
</feature>
<dbReference type="SUPFAM" id="SSF47384">
    <property type="entry name" value="Homodimeric domain of signal transducing histidine kinase"/>
    <property type="match status" value="1"/>
</dbReference>
<dbReference type="PANTHER" id="PTHR45453">
    <property type="entry name" value="PHOSPHATE REGULON SENSOR PROTEIN PHOR"/>
    <property type="match status" value="1"/>
</dbReference>
<evidence type="ECO:0000313" key="10">
    <source>
        <dbReference type="Proteomes" id="UP000595897"/>
    </source>
</evidence>
<evidence type="ECO:0000256" key="3">
    <source>
        <dbReference type="ARBA" id="ARBA00012438"/>
    </source>
</evidence>
<dbReference type="EC" id="2.7.13.3" evidence="3"/>
<protein>
    <recommendedName>
        <fullName evidence="3">histidine kinase</fullName>
        <ecNumber evidence="3">2.7.13.3</ecNumber>
    </recommendedName>
</protein>
<dbReference type="Gene3D" id="1.10.287.130">
    <property type="match status" value="1"/>
</dbReference>
<dbReference type="SMART" id="SM00388">
    <property type="entry name" value="HisKA"/>
    <property type="match status" value="1"/>
</dbReference>
<evidence type="ECO:0000256" key="5">
    <source>
        <dbReference type="ARBA" id="ARBA00022679"/>
    </source>
</evidence>
<organism evidence="9 10">
    <name type="scientific">Anaeromicropila herbilytica</name>
    <dbReference type="NCBI Taxonomy" id="2785025"/>
    <lineage>
        <taxon>Bacteria</taxon>
        <taxon>Bacillati</taxon>
        <taxon>Bacillota</taxon>
        <taxon>Clostridia</taxon>
        <taxon>Lachnospirales</taxon>
        <taxon>Lachnospiraceae</taxon>
        <taxon>Anaeromicropila</taxon>
    </lineage>
</organism>
<dbReference type="InterPro" id="IPR036890">
    <property type="entry name" value="HATPase_C_sf"/>
</dbReference>
<dbReference type="InterPro" id="IPR036097">
    <property type="entry name" value="HisK_dim/P_sf"/>
</dbReference>
<dbReference type="GO" id="GO:0016036">
    <property type="term" value="P:cellular response to phosphate starvation"/>
    <property type="evidence" value="ECO:0007669"/>
    <property type="project" value="TreeGrafter"/>
</dbReference>
<evidence type="ECO:0000259" key="8">
    <source>
        <dbReference type="PROSITE" id="PS50109"/>
    </source>
</evidence>
<sequence>MKLFVVICCSITVVILISAITVILWYRKIMKRQLQHILDSINNAIDGDYIEEKFDEGINSAIDEKLNKFLTISLESKNKTIEEKNAVKSLISDISHQTKTPLSNILLYSQMLQEREDVNHEITNMAEQIQYQADKLSFLINELVQSSYLETDMISIHMKEEQIDKMIRLACQQVEMGALDKGICINYHDCGLSCEFDLKWMLEAISNILDNAIKYSPRDSHIDINVIPYEMFIRIDVKDNGMGIAEEEQGLIFKRFYRSPKVSQIKGLGIGLYLAREIISRQRGFIKVDSSLKNGSTFSIFLCC</sequence>
<dbReference type="InterPro" id="IPR050351">
    <property type="entry name" value="BphY/WalK/GraS-like"/>
</dbReference>
<dbReference type="GO" id="GO:0005886">
    <property type="term" value="C:plasma membrane"/>
    <property type="evidence" value="ECO:0007669"/>
    <property type="project" value="TreeGrafter"/>
</dbReference>